<sequence length="308" mass="35262">MPSRVYYFLLLTCITLSRVHASSGSKPSIPISLQQSGIGKAFYTRIDRANELAALEQQVEDHNALLVATANTRLEANSRRRLICLPLNEKFNPPMGQFSHNHVQNGDKLSVPRNFAEAFREGGFEVPFLLKVSRVEGVTKPMVEDDRIDNDTTPSRPLEEVVGGPLDFRAPSNYCFLPLWMMRAMRLHPRDIVDVKVTTTVPAGTMAKFRPHSSDFNKDISNPRAVLETELRHYSALTRGSTIAFDYNGKRYWVDVEELRMEPRGEKAPMVKVQDCDLATDFLMPKDEQKRRKEERRRRLEEQKADQE</sequence>
<feature type="domain" description="Ubiquitin fusion degradation protein UFD1 N-terminal subdomain 2" evidence="4">
    <location>
        <begin position="204"/>
        <end position="285"/>
    </location>
</feature>
<dbReference type="InterPro" id="IPR055418">
    <property type="entry name" value="UFD1_N2"/>
</dbReference>
<evidence type="ECO:0000256" key="1">
    <source>
        <dbReference type="SAM" id="MobiDB-lite"/>
    </source>
</evidence>
<protein>
    <submittedName>
        <fullName evidence="5">Ubiquitin fusion degradation protein UFD1</fullName>
    </submittedName>
</protein>
<name>A0A9K3PE34_9STRA</name>
<feature type="compositionally biased region" description="Basic and acidic residues" evidence="1">
    <location>
        <begin position="284"/>
        <end position="308"/>
    </location>
</feature>
<dbReference type="InterPro" id="IPR004854">
    <property type="entry name" value="Ufd1-like"/>
</dbReference>
<feature type="signal peptide" evidence="2">
    <location>
        <begin position="1"/>
        <end position="21"/>
    </location>
</feature>
<accession>A0A9K3PE34</accession>
<keyword evidence="6" id="KW-1185">Reference proteome</keyword>
<dbReference type="Pfam" id="PF03152">
    <property type="entry name" value="UFD1_N1"/>
    <property type="match status" value="1"/>
</dbReference>
<feature type="region of interest" description="Disordered" evidence="1">
    <location>
        <begin position="282"/>
        <end position="308"/>
    </location>
</feature>
<evidence type="ECO:0000313" key="5">
    <source>
        <dbReference type="EMBL" id="KAG7343331.1"/>
    </source>
</evidence>
<dbReference type="InterPro" id="IPR055417">
    <property type="entry name" value="UFD1_N1"/>
</dbReference>
<evidence type="ECO:0000256" key="2">
    <source>
        <dbReference type="SAM" id="SignalP"/>
    </source>
</evidence>
<dbReference type="GO" id="GO:0031593">
    <property type="term" value="F:polyubiquitin modification-dependent protein binding"/>
    <property type="evidence" value="ECO:0007669"/>
    <property type="project" value="TreeGrafter"/>
</dbReference>
<dbReference type="Proteomes" id="UP000693970">
    <property type="component" value="Unassembled WGS sequence"/>
</dbReference>
<dbReference type="GO" id="GO:0036503">
    <property type="term" value="P:ERAD pathway"/>
    <property type="evidence" value="ECO:0007669"/>
    <property type="project" value="TreeGrafter"/>
</dbReference>
<proteinExistence type="predicted"/>
<comment type="caution">
    <text evidence="5">The sequence shown here is derived from an EMBL/GenBank/DDBJ whole genome shotgun (WGS) entry which is preliminary data.</text>
</comment>
<feature type="domain" description="Ubiquitin fusion degradation protein UFD1 N-terminal subdomain 1" evidence="3">
    <location>
        <begin position="99"/>
        <end position="199"/>
    </location>
</feature>
<keyword evidence="2" id="KW-0732">Signal</keyword>
<feature type="chain" id="PRO_5039891414" evidence="2">
    <location>
        <begin position="22"/>
        <end position="308"/>
    </location>
</feature>
<evidence type="ECO:0000259" key="4">
    <source>
        <dbReference type="Pfam" id="PF24842"/>
    </source>
</evidence>
<dbReference type="EMBL" id="JAGRRH010000024">
    <property type="protein sequence ID" value="KAG7343331.1"/>
    <property type="molecule type" value="Genomic_DNA"/>
</dbReference>
<dbReference type="PANTHER" id="PTHR12555:SF13">
    <property type="entry name" value="UBIQUITIN RECOGNITION FACTOR IN ER-ASSOCIATED DEGRADATION PROTEIN 1"/>
    <property type="match status" value="1"/>
</dbReference>
<gene>
    <name evidence="5" type="ORF">IV203_021276</name>
</gene>
<reference evidence="5" key="2">
    <citation type="submission" date="2021-04" db="EMBL/GenBank/DDBJ databases">
        <authorList>
            <person name="Podell S."/>
        </authorList>
    </citation>
    <scope>NUCLEOTIDE SEQUENCE</scope>
    <source>
        <strain evidence="5">Hildebrandi</strain>
    </source>
</reference>
<dbReference type="OrthoDB" id="422728at2759"/>
<dbReference type="AlphaFoldDB" id="A0A9K3PE34"/>
<organism evidence="5 6">
    <name type="scientific">Nitzschia inconspicua</name>
    <dbReference type="NCBI Taxonomy" id="303405"/>
    <lineage>
        <taxon>Eukaryota</taxon>
        <taxon>Sar</taxon>
        <taxon>Stramenopiles</taxon>
        <taxon>Ochrophyta</taxon>
        <taxon>Bacillariophyta</taxon>
        <taxon>Bacillariophyceae</taxon>
        <taxon>Bacillariophycidae</taxon>
        <taxon>Bacillariales</taxon>
        <taxon>Bacillariaceae</taxon>
        <taxon>Nitzschia</taxon>
    </lineage>
</organism>
<evidence type="ECO:0000313" key="6">
    <source>
        <dbReference type="Proteomes" id="UP000693970"/>
    </source>
</evidence>
<dbReference type="GO" id="GO:0034098">
    <property type="term" value="C:VCP-NPL4-UFD1 AAA ATPase complex"/>
    <property type="evidence" value="ECO:0007669"/>
    <property type="project" value="TreeGrafter"/>
</dbReference>
<reference evidence="5" key="1">
    <citation type="journal article" date="2021" name="Sci. Rep.">
        <title>Diploid genomic architecture of Nitzschia inconspicua, an elite biomass production diatom.</title>
        <authorList>
            <person name="Oliver A."/>
            <person name="Podell S."/>
            <person name="Pinowska A."/>
            <person name="Traller J.C."/>
            <person name="Smith S.R."/>
            <person name="McClure R."/>
            <person name="Beliaev A."/>
            <person name="Bohutskyi P."/>
            <person name="Hill E.A."/>
            <person name="Rabines A."/>
            <person name="Zheng H."/>
            <person name="Allen L.Z."/>
            <person name="Kuo A."/>
            <person name="Grigoriev I.V."/>
            <person name="Allen A.E."/>
            <person name="Hazlebeck D."/>
            <person name="Allen E.E."/>
        </authorList>
    </citation>
    <scope>NUCLEOTIDE SEQUENCE</scope>
    <source>
        <strain evidence="5">Hildebrandi</strain>
    </source>
</reference>
<dbReference type="PANTHER" id="PTHR12555">
    <property type="entry name" value="UBIQUITIN FUSION DEGRADATON PROTEIN 1"/>
    <property type="match status" value="1"/>
</dbReference>
<evidence type="ECO:0000259" key="3">
    <source>
        <dbReference type="Pfam" id="PF03152"/>
    </source>
</evidence>
<dbReference type="Pfam" id="PF24842">
    <property type="entry name" value="UFD1_N2"/>
    <property type="match status" value="1"/>
</dbReference>
<dbReference type="GO" id="GO:0006511">
    <property type="term" value="P:ubiquitin-dependent protein catabolic process"/>
    <property type="evidence" value="ECO:0007669"/>
    <property type="project" value="InterPro"/>
</dbReference>